<dbReference type="PANTHER" id="PTHR13604">
    <property type="entry name" value="DC12-RELATED"/>
    <property type="match status" value="1"/>
</dbReference>
<dbReference type="EMBL" id="BAAANY010000008">
    <property type="protein sequence ID" value="GAA1670647.1"/>
    <property type="molecule type" value="Genomic_DNA"/>
</dbReference>
<keyword evidence="5" id="KW-0190">Covalent protein-DNA linkage</keyword>
<accession>A0ABN2GGD6</accession>
<gene>
    <name evidence="9" type="ORF">GCM10009765_20080</name>
</gene>
<evidence type="ECO:0000256" key="3">
    <source>
        <dbReference type="ARBA" id="ARBA00022763"/>
    </source>
</evidence>
<protein>
    <recommendedName>
        <fullName evidence="8">Abasic site processing protein</fullName>
        <ecNumber evidence="8">3.4.-.-</ecNumber>
    </recommendedName>
</protein>
<dbReference type="InterPro" id="IPR003738">
    <property type="entry name" value="SRAP"/>
</dbReference>
<dbReference type="SUPFAM" id="SSF143081">
    <property type="entry name" value="BB1717-like"/>
    <property type="match status" value="1"/>
</dbReference>
<reference evidence="9 10" key="1">
    <citation type="journal article" date="2019" name="Int. J. Syst. Evol. Microbiol.">
        <title>The Global Catalogue of Microorganisms (GCM) 10K type strain sequencing project: providing services to taxonomists for standard genome sequencing and annotation.</title>
        <authorList>
            <consortium name="The Broad Institute Genomics Platform"/>
            <consortium name="The Broad Institute Genome Sequencing Center for Infectious Disease"/>
            <person name="Wu L."/>
            <person name="Ma J."/>
        </authorList>
    </citation>
    <scope>NUCLEOTIDE SEQUENCE [LARGE SCALE GENOMIC DNA]</scope>
    <source>
        <strain evidence="9 10">JCM 14718</strain>
    </source>
</reference>
<evidence type="ECO:0000256" key="7">
    <source>
        <dbReference type="ARBA" id="ARBA00023239"/>
    </source>
</evidence>
<sequence length="240" mass="26554">MCGRYATTRSADELSTLFDAALAEMARERFGVSYNVAPTDGVPIVRVSHRDKENPRRVLDVVRWGLVPGWAKDLKTGAKFINARADSLTSKPAFRTAYARRRALVPADGWYEWKPRDHQTGKQAYYMTPADGSVLAFAGLWEVWGSGDDRVLSCSVVTTDALGELAGVHDRMPLILTPDRWSDWLASAAADPELLTPPPAKFLEAIEIRPVSAAVGNVRNNFPELRDETPEEPEQLTLGM</sequence>
<dbReference type="PANTHER" id="PTHR13604:SF0">
    <property type="entry name" value="ABASIC SITE PROCESSING PROTEIN HMCES"/>
    <property type="match status" value="1"/>
</dbReference>
<evidence type="ECO:0000256" key="2">
    <source>
        <dbReference type="ARBA" id="ARBA00022670"/>
    </source>
</evidence>
<dbReference type="Gene3D" id="3.90.1680.10">
    <property type="entry name" value="SOS response associated peptidase-like"/>
    <property type="match status" value="1"/>
</dbReference>
<dbReference type="Proteomes" id="UP001500618">
    <property type="component" value="Unassembled WGS sequence"/>
</dbReference>
<evidence type="ECO:0000256" key="1">
    <source>
        <dbReference type="ARBA" id="ARBA00008136"/>
    </source>
</evidence>
<name>A0ABN2GGD6_9ACTN</name>
<evidence type="ECO:0000256" key="4">
    <source>
        <dbReference type="ARBA" id="ARBA00022801"/>
    </source>
</evidence>
<proteinExistence type="inferred from homology"/>
<evidence type="ECO:0000256" key="6">
    <source>
        <dbReference type="ARBA" id="ARBA00023125"/>
    </source>
</evidence>
<keyword evidence="6" id="KW-0238">DNA-binding</keyword>
<evidence type="ECO:0000313" key="9">
    <source>
        <dbReference type="EMBL" id="GAA1670647.1"/>
    </source>
</evidence>
<keyword evidence="10" id="KW-1185">Reference proteome</keyword>
<keyword evidence="7" id="KW-0456">Lyase</keyword>
<keyword evidence="3" id="KW-0227">DNA damage</keyword>
<comment type="similarity">
    <text evidence="1 8">Belongs to the SOS response-associated peptidase family.</text>
</comment>
<keyword evidence="4 8" id="KW-0378">Hydrolase</keyword>
<keyword evidence="2 8" id="KW-0645">Protease</keyword>
<comment type="caution">
    <text evidence="9">The sequence shown here is derived from an EMBL/GenBank/DDBJ whole genome shotgun (WGS) entry which is preliminary data.</text>
</comment>
<dbReference type="InterPro" id="IPR036590">
    <property type="entry name" value="SRAP-like"/>
</dbReference>
<dbReference type="RefSeq" id="WP_344309205.1">
    <property type="nucleotide sequence ID" value="NZ_BAAANY010000008.1"/>
</dbReference>
<evidence type="ECO:0000256" key="5">
    <source>
        <dbReference type="ARBA" id="ARBA00023124"/>
    </source>
</evidence>
<dbReference type="EC" id="3.4.-.-" evidence="8"/>
<evidence type="ECO:0000313" key="10">
    <source>
        <dbReference type="Proteomes" id="UP001500618"/>
    </source>
</evidence>
<evidence type="ECO:0000256" key="8">
    <source>
        <dbReference type="RuleBase" id="RU364100"/>
    </source>
</evidence>
<dbReference type="Pfam" id="PF02586">
    <property type="entry name" value="SRAP"/>
    <property type="match status" value="1"/>
</dbReference>
<organism evidence="9 10">
    <name type="scientific">Fodinicola feengrottensis</name>
    <dbReference type="NCBI Taxonomy" id="435914"/>
    <lineage>
        <taxon>Bacteria</taxon>
        <taxon>Bacillati</taxon>
        <taxon>Actinomycetota</taxon>
        <taxon>Actinomycetes</taxon>
        <taxon>Mycobacteriales</taxon>
        <taxon>Fodinicola</taxon>
    </lineage>
</organism>